<dbReference type="InterPro" id="IPR050775">
    <property type="entry name" value="FAD-binding_Monooxygenases"/>
</dbReference>
<protein>
    <submittedName>
        <fullName evidence="9">NAD(P)/FAD-dependent oxidoreductase</fullName>
    </submittedName>
</protein>
<evidence type="ECO:0000256" key="2">
    <source>
        <dbReference type="ARBA" id="ARBA00010139"/>
    </source>
</evidence>
<keyword evidence="3" id="KW-0285">Flavoprotein</keyword>
<dbReference type="InterPro" id="IPR036188">
    <property type="entry name" value="FAD/NAD-bd_sf"/>
</dbReference>
<feature type="transmembrane region" description="Helical" evidence="8">
    <location>
        <begin position="12"/>
        <end position="30"/>
    </location>
</feature>
<evidence type="ECO:0000256" key="7">
    <source>
        <dbReference type="ARBA" id="ARBA00023033"/>
    </source>
</evidence>
<keyword evidence="5" id="KW-0521">NADP</keyword>
<dbReference type="Gene3D" id="3.50.50.60">
    <property type="entry name" value="FAD/NAD(P)-binding domain"/>
    <property type="match status" value="2"/>
</dbReference>
<name>A0ABX7FVD0_BRECH</name>
<dbReference type="SUPFAM" id="SSF51905">
    <property type="entry name" value="FAD/NAD(P)-binding domain"/>
    <property type="match status" value="2"/>
</dbReference>
<dbReference type="PANTHER" id="PTHR43098:SF3">
    <property type="entry name" value="L-ORNITHINE N(5)-MONOOXYGENASE-RELATED"/>
    <property type="match status" value="1"/>
</dbReference>
<keyword evidence="8" id="KW-1133">Transmembrane helix</keyword>
<keyword evidence="4" id="KW-0274">FAD</keyword>
<evidence type="ECO:0000256" key="8">
    <source>
        <dbReference type="SAM" id="Phobius"/>
    </source>
</evidence>
<sequence length="555" mass="62728">MASVPKADTTQAIHFDAVIVGAGFSGLYMLHRLREAGLSTMVYEAGDGVGGVWYWNRYPGARCDSESIYYNYTFSEELYQEWTWSSRYPGQPEILRYLNFVADKFDLRRDIQFKTRVVSAHYDEATTKWRIQTDDGISVWATYFISAVGCLSAANVPKIKGMESFQGKWYHTGNWPHEKVELGGKRVGVIGTGSSGIQSIPVIAEEAAHLTVFQRTPQYSSPARNHELDEDYVQSAKQRFHEMKQAMRESAIGFPIKRSERSALEVSEEERNQVYESAWNKGGLIFTSTFQDLMVNGEANETLCEFLRTKIKETVRDEKVAEMLLPTYYFATKRPVLDTRYFETYNRDNVTLINVRDEPIVEITPKGLRTESAEYELDILVFATGYDAMTGPLLKMDIRGKNGLGLKDKWAEGAKVKTYLGIATAGFPNMFMITGPESPAVLSNMPVSIEQHVEWIADCIQYLRDHGLVQIEPRTESEDAWSKHCWDVANSTLFTKAESWYTGANIKEKPVGFPIYLGGVGNYRQICTEIAAKGYEGFIFHPASESGQITSTKTN</sequence>
<dbReference type="RefSeq" id="WP_203357178.1">
    <property type="nucleotide sequence ID" value="NZ_CP069127.1"/>
</dbReference>
<reference evidence="9 10" key="1">
    <citation type="submission" date="2021-01" db="EMBL/GenBank/DDBJ databases">
        <title>Identification of strong promoters based on the transcriptome of Brevibacillus choshinensis.</title>
        <authorList>
            <person name="Yao D."/>
            <person name="Zhang K."/>
            <person name="Wu J."/>
        </authorList>
    </citation>
    <scope>NUCLEOTIDE SEQUENCE [LARGE SCALE GENOMIC DNA]</scope>
    <source>
        <strain evidence="9 10">HPD31-SP3</strain>
    </source>
</reference>
<proteinExistence type="inferred from homology"/>
<keyword evidence="8" id="KW-0472">Membrane</keyword>
<keyword evidence="10" id="KW-1185">Reference proteome</keyword>
<evidence type="ECO:0000313" key="9">
    <source>
        <dbReference type="EMBL" id="QRG70204.1"/>
    </source>
</evidence>
<keyword evidence="7" id="KW-0503">Monooxygenase</keyword>
<dbReference type="Pfam" id="PF00743">
    <property type="entry name" value="FMO-like"/>
    <property type="match status" value="1"/>
</dbReference>
<evidence type="ECO:0000256" key="5">
    <source>
        <dbReference type="ARBA" id="ARBA00022857"/>
    </source>
</evidence>
<evidence type="ECO:0000256" key="4">
    <source>
        <dbReference type="ARBA" id="ARBA00022827"/>
    </source>
</evidence>
<evidence type="ECO:0000256" key="3">
    <source>
        <dbReference type="ARBA" id="ARBA00022630"/>
    </source>
</evidence>
<accession>A0ABX7FVD0</accession>
<evidence type="ECO:0000256" key="6">
    <source>
        <dbReference type="ARBA" id="ARBA00023002"/>
    </source>
</evidence>
<comment type="similarity">
    <text evidence="2">Belongs to the FAD-binding monooxygenase family.</text>
</comment>
<dbReference type="EMBL" id="CP069127">
    <property type="protein sequence ID" value="QRG70204.1"/>
    <property type="molecule type" value="Genomic_DNA"/>
</dbReference>
<keyword evidence="6" id="KW-0560">Oxidoreductase</keyword>
<keyword evidence="8" id="KW-0812">Transmembrane</keyword>
<gene>
    <name evidence="9" type="ORF">JNE38_14435</name>
</gene>
<evidence type="ECO:0000256" key="1">
    <source>
        <dbReference type="ARBA" id="ARBA00001974"/>
    </source>
</evidence>
<organism evidence="9 10">
    <name type="scientific">Brevibacillus choshinensis</name>
    <dbReference type="NCBI Taxonomy" id="54911"/>
    <lineage>
        <taxon>Bacteria</taxon>
        <taxon>Bacillati</taxon>
        <taxon>Bacillota</taxon>
        <taxon>Bacilli</taxon>
        <taxon>Bacillales</taxon>
        <taxon>Paenibacillaceae</taxon>
        <taxon>Brevibacillus</taxon>
    </lineage>
</organism>
<dbReference type="Proteomes" id="UP000596248">
    <property type="component" value="Chromosome"/>
</dbReference>
<dbReference type="PANTHER" id="PTHR43098">
    <property type="entry name" value="L-ORNITHINE N(5)-MONOOXYGENASE-RELATED"/>
    <property type="match status" value="1"/>
</dbReference>
<evidence type="ECO:0000313" key="10">
    <source>
        <dbReference type="Proteomes" id="UP000596248"/>
    </source>
</evidence>
<comment type="cofactor">
    <cofactor evidence="1">
        <name>FAD</name>
        <dbReference type="ChEBI" id="CHEBI:57692"/>
    </cofactor>
</comment>
<dbReference type="InterPro" id="IPR020946">
    <property type="entry name" value="Flavin_mOase-like"/>
</dbReference>